<accession>A0A7S1BZ52</accession>
<sequence>MSSQPTTALIILGNALFLQPSDDVLSLTLFSRDDFSKCFSGDGNKATIEESSIETLHIIVKSTDFSNMYDPDALISLSKFVKSGCGTVSVHLLAGEWGQPGMEDVDVVKTSLIMAGLRLDSLEERDDGSKILTGEKTSDENKES</sequence>
<evidence type="ECO:0000313" key="1">
    <source>
        <dbReference type="EMBL" id="CAD8902594.1"/>
    </source>
</evidence>
<organism evidence="1">
    <name type="scientific">Corethron hystrix</name>
    <dbReference type="NCBI Taxonomy" id="216773"/>
    <lineage>
        <taxon>Eukaryota</taxon>
        <taxon>Sar</taxon>
        <taxon>Stramenopiles</taxon>
        <taxon>Ochrophyta</taxon>
        <taxon>Bacillariophyta</taxon>
        <taxon>Coscinodiscophyceae</taxon>
        <taxon>Corethrophycidae</taxon>
        <taxon>Corethrales</taxon>
        <taxon>Corethraceae</taxon>
        <taxon>Corethron</taxon>
    </lineage>
</organism>
<gene>
    <name evidence="1" type="ORF">CHYS00102_LOCUS29813</name>
</gene>
<reference evidence="1" key="1">
    <citation type="submission" date="2021-01" db="EMBL/GenBank/DDBJ databases">
        <authorList>
            <person name="Corre E."/>
            <person name="Pelletier E."/>
            <person name="Niang G."/>
            <person name="Scheremetjew M."/>
            <person name="Finn R."/>
            <person name="Kale V."/>
            <person name="Holt S."/>
            <person name="Cochrane G."/>
            <person name="Meng A."/>
            <person name="Brown T."/>
            <person name="Cohen L."/>
        </authorList>
    </citation>
    <scope>NUCLEOTIDE SEQUENCE</scope>
    <source>
        <strain evidence="1">308</strain>
    </source>
</reference>
<proteinExistence type="predicted"/>
<name>A0A7S1BZ52_9STRA</name>
<dbReference type="AlphaFoldDB" id="A0A7S1BZ52"/>
<protein>
    <submittedName>
        <fullName evidence="1">Uncharacterized protein</fullName>
    </submittedName>
</protein>
<dbReference type="EMBL" id="HBFR01040762">
    <property type="protein sequence ID" value="CAD8902594.1"/>
    <property type="molecule type" value="Transcribed_RNA"/>
</dbReference>